<feature type="repeat" description="ANK" evidence="3">
    <location>
        <begin position="188"/>
        <end position="220"/>
    </location>
</feature>
<dbReference type="AlphaFoldDB" id="A0A0G4HUI1"/>
<organism evidence="6">
    <name type="scientific">Chromera velia CCMP2878</name>
    <dbReference type="NCBI Taxonomy" id="1169474"/>
    <lineage>
        <taxon>Eukaryota</taxon>
        <taxon>Sar</taxon>
        <taxon>Alveolata</taxon>
        <taxon>Colpodellida</taxon>
        <taxon>Chromeraceae</taxon>
        <taxon>Chromera</taxon>
    </lineage>
</organism>
<feature type="repeat" description="ANK" evidence="3">
    <location>
        <begin position="48"/>
        <end position="80"/>
    </location>
</feature>
<evidence type="ECO:0000256" key="2">
    <source>
        <dbReference type="ARBA" id="ARBA00023043"/>
    </source>
</evidence>
<evidence type="ECO:0000256" key="3">
    <source>
        <dbReference type="PROSITE-ProRule" id="PRU00023"/>
    </source>
</evidence>
<feature type="repeat" description="ANK" evidence="3">
    <location>
        <begin position="320"/>
        <end position="346"/>
    </location>
</feature>
<dbReference type="SUPFAM" id="SSF52047">
    <property type="entry name" value="RNI-like"/>
    <property type="match status" value="1"/>
</dbReference>
<protein>
    <submittedName>
        <fullName evidence="6">Uncharacterized protein</fullName>
    </submittedName>
</protein>
<feature type="repeat" description="ANK" evidence="3">
    <location>
        <begin position="81"/>
        <end position="113"/>
    </location>
</feature>
<evidence type="ECO:0000256" key="1">
    <source>
        <dbReference type="ARBA" id="ARBA00022737"/>
    </source>
</evidence>
<dbReference type="SUPFAM" id="SSF48403">
    <property type="entry name" value="Ankyrin repeat"/>
    <property type="match status" value="1"/>
</dbReference>
<dbReference type="InterPro" id="IPR032675">
    <property type="entry name" value="LRR_dom_sf"/>
</dbReference>
<feature type="repeat" description="ANK" evidence="3">
    <location>
        <begin position="122"/>
        <end position="154"/>
    </location>
</feature>
<keyword evidence="5" id="KW-0732">Signal</keyword>
<dbReference type="InterPro" id="IPR002110">
    <property type="entry name" value="Ankyrin_rpt"/>
</dbReference>
<dbReference type="Gene3D" id="3.80.10.10">
    <property type="entry name" value="Ribonuclease Inhibitor"/>
    <property type="match status" value="1"/>
</dbReference>
<dbReference type="PRINTS" id="PR01415">
    <property type="entry name" value="ANKYRIN"/>
</dbReference>
<keyword evidence="1" id="KW-0677">Repeat</keyword>
<feature type="signal peptide" evidence="5">
    <location>
        <begin position="1"/>
        <end position="18"/>
    </location>
</feature>
<dbReference type="EMBL" id="CDMZ01003928">
    <property type="protein sequence ID" value="CEM48086.1"/>
    <property type="molecule type" value="Genomic_DNA"/>
</dbReference>
<evidence type="ECO:0000313" key="6">
    <source>
        <dbReference type="EMBL" id="CEM48086.1"/>
    </source>
</evidence>
<gene>
    <name evidence="6" type="ORF">Cvel_31867</name>
</gene>
<sequence>MFYLTLIVFVCAENGATALFKAASQNRVETLKTLLNFSSLKVDFQGRGGRVALMASAQNGHVEACRVLLTANARVDARDENGLTALMLAAQSGHTDVVSLLLSARANVHASNTSGWSTHSGLGFTALLLAAENGHTPAVSLLLRGEAQIDAKNSNGWTALMLAATNGYPETVTELLRKKATVDTRNNRLFTPLMKAAENGHTEIAALLIREKAEVDAVNKHRYTALMKAAVNGHADMTCLLLQEHADVHGKNVNGFTPLLLAAENGHPEIVALLLREGADVDVQDNFGFTSLMRASENGYTSVVGLLLYAGAAVNAIHTTGWTSLMLAARFGHTETCALLLHRGADSTPVVTVKEGIEMSAAGIAGSNGHTALEALLRQLSQPSSPPSPPPPRKRVDWREAQIASWSPLAELLGEGAVVLWPLPVLRLLWKNKFPVQRRQDLETVLGDLGWEAEKIQEAKNEAAECARANFPLLGGFTVVCLSYSWLSKDHPDPSSLHLRLLIEELNRQWWAEGERGKRVFVFWDFISLHQRPRSDQEEPLFQKALSQLDTLYSSIHTRVVRSAGVPPDSINPIPYDQRGWPCFEKCVTGFKPSRLVLQLPLTLPERDQAGKQQASFETQIDYVSPSSKTASETPDGNADRDTVKPTTAFGLSRQQILPPLAPEEFGLLLHSKKFTNGADAEMVKILYRQFVHRTASSVRRVSFASRSCFSDEDAVCLSRLFKYLLNVSKEKETNEEGVILSVEQVDLSGTSVTDRGAVQLVETLALVEGLRELNFGRTEISVGTLSALLQSIQAGGLPSLVRIVFIHCKILSQEIRDEDASLILDLAKEVEGRGRTMVLNLQFSTEGLSANVRSQVRREVKRFLPAVSVRL</sequence>
<dbReference type="Gene3D" id="1.25.40.20">
    <property type="entry name" value="Ankyrin repeat-containing domain"/>
    <property type="match status" value="4"/>
</dbReference>
<dbReference type="PhylomeDB" id="A0A0G4HUI1"/>
<feature type="region of interest" description="Disordered" evidence="4">
    <location>
        <begin position="609"/>
        <end position="643"/>
    </location>
</feature>
<feature type="repeat" description="ANK" evidence="3">
    <location>
        <begin position="254"/>
        <end position="286"/>
    </location>
</feature>
<keyword evidence="2 3" id="KW-0040">ANK repeat</keyword>
<dbReference type="SMART" id="SM00248">
    <property type="entry name" value="ANK"/>
    <property type="match status" value="10"/>
</dbReference>
<feature type="repeat" description="ANK" evidence="3">
    <location>
        <begin position="287"/>
        <end position="319"/>
    </location>
</feature>
<dbReference type="PROSITE" id="PS50297">
    <property type="entry name" value="ANK_REP_REGION"/>
    <property type="match status" value="8"/>
</dbReference>
<feature type="repeat" description="ANK" evidence="3">
    <location>
        <begin position="221"/>
        <end position="253"/>
    </location>
</feature>
<feature type="chain" id="PRO_5005191985" evidence="5">
    <location>
        <begin position="19"/>
        <end position="872"/>
    </location>
</feature>
<dbReference type="Pfam" id="PF12796">
    <property type="entry name" value="Ank_2"/>
    <property type="match status" value="4"/>
</dbReference>
<name>A0A0G4HUI1_9ALVE</name>
<reference evidence="6" key="1">
    <citation type="submission" date="2014-11" db="EMBL/GenBank/DDBJ databases">
        <authorList>
            <person name="Otto D Thomas"/>
            <person name="Naeem Raeece"/>
        </authorList>
    </citation>
    <scope>NUCLEOTIDE SEQUENCE</scope>
</reference>
<proteinExistence type="predicted"/>
<evidence type="ECO:0000256" key="4">
    <source>
        <dbReference type="SAM" id="MobiDB-lite"/>
    </source>
</evidence>
<dbReference type="PANTHER" id="PTHR24198:SF165">
    <property type="entry name" value="ANKYRIN REPEAT-CONTAINING PROTEIN-RELATED"/>
    <property type="match status" value="1"/>
</dbReference>
<dbReference type="VEuPathDB" id="CryptoDB:Cvel_31867"/>
<evidence type="ECO:0000256" key="5">
    <source>
        <dbReference type="SAM" id="SignalP"/>
    </source>
</evidence>
<dbReference type="InterPro" id="IPR036770">
    <property type="entry name" value="Ankyrin_rpt-contain_sf"/>
</dbReference>
<feature type="compositionally biased region" description="Polar residues" evidence="4">
    <location>
        <begin position="625"/>
        <end position="635"/>
    </location>
</feature>
<feature type="repeat" description="ANK" evidence="3">
    <location>
        <begin position="155"/>
        <end position="187"/>
    </location>
</feature>
<dbReference type="PROSITE" id="PS50088">
    <property type="entry name" value="ANK_REPEAT"/>
    <property type="match status" value="9"/>
</dbReference>
<accession>A0A0G4HUI1</accession>
<dbReference type="PANTHER" id="PTHR24198">
    <property type="entry name" value="ANKYRIN REPEAT AND PROTEIN KINASE DOMAIN-CONTAINING PROTEIN"/>
    <property type="match status" value="1"/>
</dbReference>